<organism evidence="1">
    <name type="scientific">Timema douglasi</name>
    <name type="common">Walking stick</name>
    <dbReference type="NCBI Taxonomy" id="61478"/>
    <lineage>
        <taxon>Eukaryota</taxon>
        <taxon>Metazoa</taxon>
        <taxon>Ecdysozoa</taxon>
        <taxon>Arthropoda</taxon>
        <taxon>Hexapoda</taxon>
        <taxon>Insecta</taxon>
        <taxon>Pterygota</taxon>
        <taxon>Neoptera</taxon>
        <taxon>Polyneoptera</taxon>
        <taxon>Phasmatodea</taxon>
        <taxon>Timematodea</taxon>
        <taxon>Timematoidea</taxon>
        <taxon>Timematidae</taxon>
        <taxon>Timema</taxon>
    </lineage>
</organism>
<evidence type="ECO:0000313" key="1">
    <source>
        <dbReference type="EMBL" id="CAD7196738.1"/>
    </source>
</evidence>
<dbReference type="EMBL" id="OA565308">
    <property type="protein sequence ID" value="CAD7196738.1"/>
    <property type="molecule type" value="Genomic_DNA"/>
</dbReference>
<gene>
    <name evidence="1" type="ORF">TDIB3V08_LOCUS3069</name>
</gene>
<reference evidence="1" key="1">
    <citation type="submission" date="2020-11" db="EMBL/GenBank/DDBJ databases">
        <authorList>
            <person name="Tran Van P."/>
        </authorList>
    </citation>
    <scope>NUCLEOTIDE SEQUENCE</scope>
</reference>
<dbReference type="AlphaFoldDB" id="A0A7R8VFB2"/>
<protein>
    <submittedName>
        <fullName evidence="1">Uncharacterized protein</fullName>
    </submittedName>
</protein>
<sequence length="283" mass="31385">MSETFVSCLNELHYKPTPKNQKHKSLVYPPTSFSTLYRGRREPNFRREGGREGHQLIRGYFEVLYIISYHVTVACGELESLLSREKDALDAPDGRVFDTIKSHNTEGGGRGGEVRTQSNAVGCIDLGNPPNTNSPCSSKVYEDAAGQLCVHPKQAPSAHVKREREIERMREGGRGVASQLEVLSPRNTAFKLAAKMFGKQSKHPGNVWMARVVWRHSRNGLSSDDEEIGVRPRFVFLSGFQLCLNTNAVHLTEIRTLISPSSAVELNTTSALANYATEAGNRT</sequence>
<proteinExistence type="predicted"/>
<accession>A0A7R8VFB2</accession>
<name>A0A7R8VFB2_TIMDO</name>